<evidence type="ECO:0000256" key="5">
    <source>
        <dbReference type="ARBA" id="ARBA00022719"/>
    </source>
</evidence>
<dbReference type="SUPFAM" id="SSF53706">
    <property type="entry name" value="Formate dehydrogenase/DMSO reductase, domains 1-3"/>
    <property type="match status" value="1"/>
</dbReference>
<dbReference type="Pfam" id="PF04879">
    <property type="entry name" value="Molybdop_Fe4S4"/>
    <property type="match status" value="1"/>
</dbReference>
<dbReference type="Gene3D" id="3.40.50.740">
    <property type="match status" value="1"/>
</dbReference>
<comment type="function">
    <text evidence="14">NDH-1 shuttles electrons from NADH, via FMN and iron-sulfur (Fe-S) centers, to quinones in the respiratory chain. Couples the redox reaction to proton translocation (for every two electrons transferred, four hydrogen ions are translocated across the cytoplasmic membrane), and thus conserves the redox energy in a proton gradient.</text>
</comment>
<dbReference type="PROSITE" id="PS00641">
    <property type="entry name" value="COMPLEX1_75K_1"/>
    <property type="match status" value="1"/>
</dbReference>
<organism evidence="19 20">
    <name type="scientific">Microbulbifer flavimaris</name>
    <dbReference type="NCBI Taxonomy" id="1781068"/>
    <lineage>
        <taxon>Bacteria</taxon>
        <taxon>Pseudomonadati</taxon>
        <taxon>Pseudomonadota</taxon>
        <taxon>Gammaproteobacteria</taxon>
        <taxon>Cellvibrionales</taxon>
        <taxon>Microbulbiferaceae</taxon>
        <taxon>Microbulbifer</taxon>
    </lineage>
</organism>
<keyword evidence="9 14" id="KW-0411">Iron-sulfur</keyword>
<dbReference type="InterPro" id="IPR001041">
    <property type="entry name" value="2Fe-2S_ferredoxin-type"/>
</dbReference>
<keyword evidence="4 14" id="KW-0001">2Fe-2S</keyword>
<keyword evidence="20" id="KW-1185">Reference proteome</keyword>
<keyword evidence="3 14" id="KW-0004">4Fe-4S</keyword>
<name>A0ABX4HWE3_9GAMM</name>
<dbReference type="RefSeq" id="WP_067085793.1">
    <property type="nucleotide sequence ID" value="NZ_LRFG02000005.1"/>
</dbReference>
<dbReference type="InterPro" id="IPR019574">
    <property type="entry name" value="NADH_UbQ_OxRdtase_Gsu_4Fe4S-bd"/>
</dbReference>
<keyword evidence="11" id="KW-0830">Ubiquinone</keyword>
<dbReference type="PROSITE" id="PS51839">
    <property type="entry name" value="4FE4S_HC3"/>
    <property type="match status" value="1"/>
</dbReference>
<comment type="subunit">
    <text evidence="12">Composed of 13 different subunits. Subunits NuoCD, E, F, and G constitute the peripheral sector of the complex.</text>
</comment>
<dbReference type="InterPro" id="IPR010228">
    <property type="entry name" value="NADH_UbQ_OxRdtase_Gsu"/>
</dbReference>
<dbReference type="SUPFAM" id="SSF50692">
    <property type="entry name" value="ADC-like"/>
    <property type="match status" value="1"/>
</dbReference>
<dbReference type="InterPro" id="IPR000283">
    <property type="entry name" value="NADH_UbQ_OxRdtase_75kDa_su_CS"/>
</dbReference>
<evidence type="ECO:0000313" key="20">
    <source>
        <dbReference type="Proteomes" id="UP000218427"/>
    </source>
</evidence>
<dbReference type="Gene3D" id="3.30.200.210">
    <property type="match status" value="1"/>
</dbReference>
<dbReference type="Pfam" id="PF00384">
    <property type="entry name" value="Molybdopterin"/>
    <property type="match status" value="1"/>
</dbReference>
<dbReference type="Proteomes" id="UP000218427">
    <property type="component" value="Unassembled WGS sequence"/>
</dbReference>
<dbReference type="PROSITE" id="PS51669">
    <property type="entry name" value="4FE4S_MOW_BIS_MGD"/>
    <property type="match status" value="1"/>
</dbReference>
<evidence type="ECO:0000256" key="9">
    <source>
        <dbReference type="ARBA" id="ARBA00023014"/>
    </source>
</evidence>
<keyword evidence="7 14" id="KW-1278">Translocase</keyword>
<accession>A0ABX4HWE3</accession>
<feature type="domain" description="4Fe-4S Mo/W bis-MGD-type" evidence="17">
    <location>
        <begin position="221"/>
        <end position="283"/>
    </location>
</feature>
<evidence type="ECO:0000256" key="1">
    <source>
        <dbReference type="ARBA" id="ARBA00001966"/>
    </source>
</evidence>
<dbReference type="InterPro" id="IPR006656">
    <property type="entry name" value="Mopterin_OxRdtase"/>
</dbReference>
<evidence type="ECO:0000313" key="19">
    <source>
        <dbReference type="EMBL" id="PCO04425.1"/>
    </source>
</evidence>
<evidence type="ECO:0000256" key="14">
    <source>
        <dbReference type="RuleBase" id="RU003525"/>
    </source>
</evidence>
<dbReference type="InterPro" id="IPR054351">
    <property type="entry name" value="NADH_UbQ_OxRdtase_ferredoxin"/>
</dbReference>
<protein>
    <recommendedName>
        <fullName evidence="14">NADH-quinone oxidoreductase</fullName>
        <ecNumber evidence="14">7.1.1.-</ecNumber>
    </recommendedName>
</protein>
<dbReference type="PANTHER" id="PTHR43105">
    <property type="entry name" value="RESPIRATORY NITRATE REDUCTASE"/>
    <property type="match status" value="1"/>
</dbReference>
<keyword evidence="10 14" id="KW-0520">NAD</keyword>
<dbReference type="InterPro" id="IPR006963">
    <property type="entry name" value="Mopterin_OxRdtase_4Fe-4S_dom"/>
</dbReference>
<dbReference type="Gene3D" id="2.40.40.20">
    <property type="match status" value="1"/>
</dbReference>
<evidence type="ECO:0000256" key="4">
    <source>
        <dbReference type="ARBA" id="ARBA00022714"/>
    </source>
</evidence>
<dbReference type="PANTHER" id="PTHR43105:SF10">
    <property type="entry name" value="NADH-QUINONE OXIDOREDUCTASE SUBUNIT G"/>
    <property type="match status" value="1"/>
</dbReference>
<dbReference type="SUPFAM" id="SSF54862">
    <property type="entry name" value="4Fe-4S ferredoxins"/>
    <property type="match status" value="1"/>
</dbReference>
<proteinExistence type="inferred from homology"/>
<comment type="catalytic activity">
    <reaction evidence="13 14">
        <text>a quinone + NADH + 5 H(+)(in) = a quinol + NAD(+) + 4 H(+)(out)</text>
        <dbReference type="Rhea" id="RHEA:57888"/>
        <dbReference type="ChEBI" id="CHEBI:15378"/>
        <dbReference type="ChEBI" id="CHEBI:24646"/>
        <dbReference type="ChEBI" id="CHEBI:57540"/>
        <dbReference type="ChEBI" id="CHEBI:57945"/>
        <dbReference type="ChEBI" id="CHEBI:132124"/>
    </reaction>
</comment>
<dbReference type="Gene3D" id="3.10.20.740">
    <property type="match status" value="1"/>
</dbReference>
<dbReference type="Pfam" id="PF10588">
    <property type="entry name" value="NADH-G_4Fe-4S_3"/>
    <property type="match status" value="1"/>
</dbReference>
<evidence type="ECO:0000256" key="10">
    <source>
        <dbReference type="ARBA" id="ARBA00023027"/>
    </source>
</evidence>
<dbReference type="PROSITE" id="PS00643">
    <property type="entry name" value="COMPLEX1_75K_3"/>
    <property type="match status" value="1"/>
</dbReference>
<keyword evidence="8 14" id="KW-0408">Iron</keyword>
<comment type="similarity">
    <text evidence="2 14">Belongs to the complex I 75 kDa subunit family.</text>
</comment>
<evidence type="ECO:0000256" key="7">
    <source>
        <dbReference type="ARBA" id="ARBA00022967"/>
    </source>
</evidence>
<feature type="domain" description="2Fe-2S ferredoxin-type" evidence="16">
    <location>
        <begin position="1"/>
        <end position="83"/>
    </location>
</feature>
<dbReference type="InterPro" id="IPR050123">
    <property type="entry name" value="Prok_molybdopt-oxidoreductase"/>
</dbReference>
<keyword evidence="5 14" id="KW-0874">Quinone</keyword>
<dbReference type="Pfam" id="PF13510">
    <property type="entry name" value="Fer2_4"/>
    <property type="match status" value="1"/>
</dbReference>
<evidence type="ECO:0000259" key="18">
    <source>
        <dbReference type="PROSITE" id="PS51839"/>
    </source>
</evidence>
<evidence type="ECO:0000256" key="15">
    <source>
        <dbReference type="SAM" id="MobiDB-lite"/>
    </source>
</evidence>
<dbReference type="SUPFAM" id="SSF54292">
    <property type="entry name" value="2Fe-2S ferredoxin-like"/>
    <property type="match status" value="1"/>
</dbReference>
<feature type="region of interest" description="Disordered" evidence="15">
    <location>
        <begin position="749"/>
        <end position="768"/>
    </location>
</feature>
<evidence type="ECO:0000256" key="13">
    <source>
        <dbReference type="ARBA" id="ARBA00047712"/>
    </source>
</evidence>
<comment type="cofactor">
    <cofactor evidence="14">
        <name>[2Fe-2S] cluster</name>
        <dbReference type="ChEBI" id="CHEBI:190135"/>
    </cofactor>
    <text evidence="14">Binds 1 [2Fe-2S] cluster per subunit.</text>
</comment>
<evidence type="ECO:0000256" key="12">
    <source>
        <dbReference type="ARBA" id="ARBA00026021"/>
    </source>
</evidence>
<comment type="caution">
    <text evidence="19">The sequence shown here is derived from an EMBL/GenBank/DDBJ whole genome shotgun (WGS) entry which is preliminary data.</text>
</comment>
<dbReference type="SMART" id="SM00929">
    <property type="entry name" value="NADH-G_4Fe-4S_3"/>
    <property type="match status" value="1"/>
</dbReference>
<dbReference type="EC" id="7.1.1.-" evidence="14"/>
<sequence length="962" mass="105071">MPTITVDGEDYEVEAGQNLLSICLSRGIDLPYFCWHPAMGSVGACRQCAVIEYEDDEDQQGRLVMSCMTEARDGARYSVDAQTAREFRGGIIENLMINHPHDCPVCEEGGECHLQDMTEMTGHTLRRYRGPKRTHRNQYLGPFINHEMNRCIACYRCTRFYRDYAGGTDLEALGRNNQIYFGRREDGRLLSGFSGNLVEVCPTGVFTDKTFSRHYVRKWDQQMAPSVCEHCGVGCNTAPAARQPGSPGDPWLRRVTNLYKRDINGYFLCDRGRFGYEYANSPARLTQVMERDNIELIGSSSGGGALSHRQIAPADGVEAFARHLEDHGTGKHLLLGVGSPRSSLENNFALRTLTGAEQFYAGVSAVDLQLLQLVNSIQCDERIRSATTPEVEQADAILILGEDIDNTAARIALAVRQAAQNQRRRQAEKLKIPDWQDAALRQLPAAPVPIVFAGCEIPALADCCSDHVIGTPDALVSFGEAVLEAIGASRGGTDQGDTLTDTGDSPLSRDYLQLARDTARALVDAERPLVISGCGAQHPGLLRTAGLIATALAEERDEPVNTYLSCPEVNSLGLLQILSSADQHLERAGSIMADARKRGIPVTLVVLENDLFRRLPQNQAQEILSSADTVIALDHLLNDTTRRAHLVFPTAATPEYQGTVINSSGRAQRHYCVYEGIGFIQESWRWLADAISASNLHSDTADLVRSWQHSDDVSAALAEALPVFAEIRRLMVSLRDNFNVARQSHRASGRTAISAERRVAEEPPPEDTDAPLSFTMEGVHDPAKTTLQAVIRAPGWTSNQSIHKYLQGLNGLRVERGAPTLLQRPQKPVPRWQSVELHACGNATNGSTTSGRLLAVPLHRLLGSGELSSSAEGIASAIEPPFAKLHPTDAAQRGIHHGEQLVLNLGETRRQLHARVDFEISPGVVGLPCGFPELADITVRLPVAVHIKPVTASDHTAGGDEP</sequence>
<evidence type="ECO:0000256" key="3">
    <source>
        <dbReference type="ARBA" id="ARBA00022485"/>
    </source>
</evidence>
<dbReference type="PROSITE" id="PS00642">
    <property type="entry name" value="COMPLEX1_75K_2"/>
    <property type="match status" value="1"/>
</dbReference>
<dbReference type="GO" id="GO:0016491">
    <property type="term" value="F:oxidoreductase activity"/>
    <property type="evidence" value="ECO:0007669"/>
    <property type="project" value="UniProtKB-KW"/>
</dbReference>
<evidence type="ECO:0000259" key="17">
    <source>
        <dbReference type="PROSITE" id="PS51669"/>
    </source>
</evidence>
<dbReference type="NCBIfam" id="TIGR01973">
    <property type="entry name" value="NuoG"/>
    <property type="match status" value="1"/>
</dbReference>
<dbReference type="Pfam" id="PF22117">
    <property type="entry name" value="Fer4_Nqo3"/>
    <property type="match status" value="1"/>
</dbReference>
<keyword evidence="6 14" id="KW-0479">Metal-binding</keyword>
<keyword evidence="19" id="KW-0560">Oxidoreductase</keyword>
<evidence type="ECO:0000256" key="6">
    <source>
        <dbReference type="ARBA" id="ARBA00022723"/>
    </source>
</evidence>
<dbReference type="EMBL" id="LRFG02000005">
    <property type="protein sequence ID" value="PCO04425.1"/>
    <property type="molecule type" value="Genomic_DNA"/>
</dbReference>
<evidence type="ECO:0000256" key="2">
    <source>
        <dbReference type="ARBA" id="ARBA00005404"/>
    </source>
</evidence>
<feature type="domain" description="4Fe-4S His(Cys)3-ligated-type" evidence="18">
    <location>
        <begin position="83"/>
        <end position="122"/>
    </location>
</feature>
<dbReference type="InterPro" id="IPR036010">
    <property type="entry name" value="2Fe-2S_ferredoxin-like_sf"/>
</dbReference>
<evidence type="ECO:0000259" key="16">
    <source>
        <dbReference type="PROSITE" id="PS51085"/>
    </source>
</evidence>
<dbReference type="InterPro" id="IPR009010">
    <property type="entry name" value="Asp_de-COase-like_dom_sf"/>
</dbReference>
<gene>
    <name evidence="19" type="ORF">AWR36_013270</name>
</gene>
<reference evidence="19" key="1">
    <citation type="submission" date="2017-08" db="EMBL/GenBank/DDBJ databases">
        <title>Microbulbifer marisrubri sp. nov., a halophilic alphaproteobacterium isolated from marine sediment of the Yellow Sea, China.</title>
        <authorList>
            <person name="Zhang G."/>
            <person name="Xiong Q."/>
        </authorList>
    </citation>
    <scope>NUCLEOTIDE SEQUENCE [LARGE SCALE GENOMIC DNA]</scope>
    <source>
        <strain evidence="19">WRN-8</strain>
    </source>
</reference>
<evidence type="ECO:0000256" key="11">
    <source>
        <dbReference type="ARBA" id="ARBA00023075"/>
    </source>
</evidence>
<evidence type="ECO:0000256" key="8">
    <source>
        <dbReference type="ARBA" id="ARBA00023004"/>
    </source>
</evidence>
<comment type="cofactor">
    <cofactor evidence="1 14">
        <name>[4Fe-4S] cluster</name>
        <dbReference type="ChEBI" id="CHEBI:49883"/>
    </cofactor>
</comment>
<dbReference type="SMART" id="SM00926">
    <property type="entry name" value="Molybdop_Fe4S4"/>
    <property type="match status" value="1"/>
</dbReference>
<dbReference type="PROSITE" id="PS51085">
    <property type="entry name" value="2FE2S_FER_2"/>
    <property type="match status" value="1"/>
</dbReference>
<dbReference type="CDD" id="cd00207">
    <property type="entry name" value="fer2"/>
    <property type="match status" value="1"/>
</dbReference>